<evidence type="ECO:0000313" key="3">
    <source>
        <dbReference type="Proteomes" id="UP000188532"/>
    </source>
</evidence>
<comment type="caution">
    <text evidence="2">The sequence shown here is derived from an EMBL/GenBank/DDBJ whole genome shotgun (WGS) entry which is preliminary data.</text>
</comment>
<name>A0A1V3XYP3_MYCKA</name>
<feature type="compositionally biased region" description="Basic and acidic residues" evidence="1">
    <location>
        <begin position="28"/>
        <end position="39"/>
    </location>
</feature>
<gene>
    <name evidence="2" type="ORF">BZL29_0396</name>
</gene>
<dbReference type="AlphaFoldDB" id="A0A1V3XYP3"/>
<sequence length="39" mass="3993">MAVVGLRDPGVHPDDVKGTAGPAPVRPADCDRSDGDYAD</sequence>
<organism evidence="2 3">
    <name type="scientific">Mycobacterium kansasii</name>
    <dbReference type="NCBI Taxonomy" id="1768"/>
    <lineage>
        <taxon>Bacteria</taxon>
        <taxon>Bacillati</taxon>
        <taxon>Actinomycetota</taxon>
        <taxon>Actinomycetes</taxon>
        <taxon>Mycobacteriales</taxon>
        <taxon>Mycobacteriaceae</taxon>
        <taxon>Mycobacterium</taxon>
    </lineage>
</organism>
<feature type="region of interest" description="Disordered" evidence="1">
    <location>
        <begin position="1"/>
        <end position="39"/>
    </location>
</feature>
<proteinExistence type="predicted"/>
<evidence type="ECO:0000313" key="2">
    <source>
        <dbReference type="EMBL" id="OOK84325.1"/>
    </source>
</evidence>
<accession>A0A1V3XYP3</accession>
<evidence type="ECO:0000256" key="1">
    <source>
        <dbReference type="SAM" id="MobiDB-lite"/>
    </source>
</evidence>
<reference evidence="2 3" key="1">
    <citation type="submission" date="2017-02" db="EMBL/GenBank/DDBJ databases">
        <title>Complete genome sequences of Mycobacterium kansasii strains isolated from rhesus macaques.</title>
        <authorList>
            <person name="Panda A."/>
            <person name="Nagaraj S."/>
            <person name="Zhao X."/>
            <person name="Tettelin H."/>
            <person name="Detolla L.J."/>
        </authorList>
    </citation>
    <scope>NUCLEOTIDE SEQUENCE [LARGE SCALE GENOMIC DNA]</scope>
    <source>
        <strain evidence="2 3">11-3469</strain>
    </source>
</reference>
<dbReference type="Proteomes" id="UP000188532">
    <property type="component" value="Unassembled WGS sequence"/>
</dbReference>
<dbReference type="EMBL" id="MVBN01000001">
    <property type="protein sequence ID" value="OOK84325.1"/>
    <property type="molecule type" value="Genomic_DNA"/>
</dbReference>
<protein>
    <submittedName>
        <fullName evidence="2">Uncharacterized protein</fullName>
    </submittedName>
</protein>